<dbReference type="InterPro" id="IPR035976">
    <property type="entry name" value="Sushi/SCR/CCP_sf"/>
</dbReference>
<dbReference type="CDD" id="cd00033">
    <property type="entry name" value="CCP"/>
    <property type="match status" value="1"/>
</dbReference>
<accession>A0ABD3UWG4</accession>
<feature type="domain" description="Sushi" evidence="4">
    <location>
        <begin position="79"/>
        <end position="131"/>
    </location>
</feature>
<evidence type="ECO:0000259" key="4">
    <source>
        <dbReference type="SMART" id="SM00032"/>
    </source>
</evidence>
<protein>
    <recommendedName>
        <fullName evidence="4">Sushi domain-containing protein</fullName>
    </recommendedName>
</protein>
<keyword evidence="3" id="KW-1133">Transmembrane helix</keyword>
<evidence type="ECO:0000313" key="5">
    <source>
        <dbReference type="EMBL" id="KAL3853789.1"/>
    </source>
</evidence>
<dbReference type="SMART" id="SM00032">
    <property type="entry name" value="CCP"/>
    <property type="match status" value="2"/>
</dbReference>
<dbReference type="AlphaFoldDB" id="A0ABD3UWG4"/>
<organism evidence="5 6">
    <name type="scientific">Sinanodonta woodiana</name>
    <name type="common">Chinese pond mussel</name>
    <name type="synonym">Anodonta woodiana</name>
    <dbReference type="NCBI Taxonomy" id="1069815"/>
    <lineage>
        <taxon>Eukaryota</taxon>
        <taxon>Metazoa</taxon>
        <taxon>Spiralia</taxon>
        <taxon>Lophotrochozoa</taxon>
        <taxon>Mollusca</taxon>
        <taxon>Bivalvia</taxon>
        <taxon>Autobranchia</taxon>
        <taxon>Heteroconchia</taxon>
        <taxon>Palaeoheterodonta</taxon>
        <taxon>Unionida</taxon>
        <taxon>Unionoidea</taxon>
        <taxon>Unionidae</taxon>
        <taxon>Unioninae</taxon>
        <taxon>Sinanodonta</taxon>
    </lineage>
</organism>
<dbReference type="Pfam" id="PF00084">
    <property type="entry name" value="Sushi"/>
    <property type="match status" value="2"/>
</dbReference>
<evidence type="ECO:0000256" key="3">
    <source>
        <dbReference type="SAM" id="Phobius"/>
    </source>
</evidence>
<dbReference type="Proteomes" id="UP001634394">
    <property type="component" value="Unassembled WGS sequence"/>
</dbReference>
<keyword evidence="3" id="KW-0812">Transmembrane</keyword>
<proteinExistence type="predicted"/>
<feature type="region of interest" description="Disordered" evidence="2">
    <location>
        <begin position="201"/>
        <end position="221"/>
    </location>
</feature>
<evidence type="ECO:0000256" key="2">
    <source>
        <dbReference type="SAM" id="MobiDB-lite"/>
    </source>
</evidence>
<comment type="caution">
    <text evidence="5">The sequence shown here is derived from an EMBL/GenBank/DDBJ whole genome shotgun (WGS) entry which is preliminary data.</text>
</comment>
<keyword evidence="3" id="KW-0472">Membrane</keyword>
<dbReference type="Gene3D" id="2.10.70.10">
    <property type="entry name" value="Complement Module, domain 1"/>
    <property type="match status" value="1"/>
</dbReference>
<sequence>MCKDDFDACITTACFNFIDTCPYIFNGGYILPFCSSLPGESCTFMCYPGFVKVGFSLTCGNNGTWIQDTNSVCIKSDPCPEVFNGGYVEPTCSRVLGNSCTFDCNPGFVKKGNLLTCGNFGNWFPDTNSICVQLVEPMPTGPIHFGAIVGISPAEFIIVMIIIVSIVVWRAKRSGVRNSQGVPYDAGATCLNLTTRRQQPNTDVINSYPEPPPSFTETQMTTNEAPPTYIEAIRDPTRFNLFI</sequence>
<feature type="domain" description="Sushi" evidence="4">
    <location>
        <begin position="21"/>
        <end position="73"/>
    </location>
</feature>
<gene>
    <name evidence="5" type="ORF">ACJMK2_017302</name>
</gene>
<dbReference type="InterPro" id="IPR000436">
    <property type="entry name" value="Sushi_SCR_CCP_dom"/>
</dbReference>
<keyword evidence="6" id="KW-1185">Reference proteome</keyword>
<evidence type="ECO:0000256" key="1">
    <source>
        <dbReference type="ARBA" id="ARBA00023157"/>
    </source>
</evidence>
<feature type="transmembrane region" description="Helical" evidence="3">
    <location>
        <begin position="143"/>
        <end position="169"/>
    </location>
</feature>
<keyword evidence="1" id="KW-1015">Disulfide bond</keyword>
<name>A0ABD3UWG4_SINWO</name>
<dbReference type="EMBL" id="JBJQND010000015">
    <property type="protein sequence ID" value="KAL3853789.1"/>
    <property type="molecule type" value="Genomic_DNA"/>
</dbReference>
<evidence type="ECO:0000313" key="6">
    <source>
        <dbReference type="Proteomes" id="UP001634394"/>
    </source>
</evidence>
<dbReference type="SUPFAM" id="SSF57535">
    <property type="entry name" value="Complement control module/SCR domain"/>
    <property type="match status" value="2"/>
</dbReference>
<reference evidence="5 6" key="1">
    <citation type="submission" date="2024-11" db="EMBL/GenBank/DDBJ databases">
        <title>Chromosome-level genome assembly of the freshwater bivalve Anodonta woodiana.</title>
        <authorList>
            <person name="Chen X."/>
        </authorList>
    </citation>
    <scope>NUCLEOTIDE SEQUENCE [LARGE SCALE GENOMIC DNA]</scope>
    <source>
        <strain evidence="5">MN2024</strain>
        <tissue evidence="5">Gills</tissue>
    </source>
</reference>